<dbReference type="GO" id="GO:0005634">
    <property type="term" value="C:nucleus"/>
    <property type="evidence" value="ECO:0007669"/>
    <property type="project" value="UniProtKB-SubCell"/>
</dbReference>
<dbReference type="GO" id="GO:0008270">
    <property type="term" value="F:zinc ion binding"/>
    <property type="evidence" value="ECO:0007669"/>
    <property type="project" value="InterPro"/>
</dbReference>
<reference evidence="4 5" key="1">
    <citation type="submission" date="2018-06" db="EMBL/GenBank/DDBJ databases">
        <title>A transcriptomic atlas of mushroom development highlights an independent origin of complex multicellularity.</title>
        <authorList>
            <consortium name="DOE Joint Genome Institute"/>
            <person name="Krizsan K."/>
            <person name="Almasi E."/>
            <person name="Merenyi Z."/>
            <person name="Sahu N."/>
            <person name="Viragh M."/>
            <person name="Koszo T."/>
            <person name="Mondo S."/>
            <person name="Kiss B."/>
            <person name="Balint B."/>
            <person name="Kues U."/>
            <person name="Barry K."/>
            <person name="Hegedus J.C."/>
            <person name="Henrissat B."/>
            <person name="Johnson J."/>
            <person name="Lipzen A."/>
            <person name="Ohm R."/>
            <person name="Nagy I."/>
            <person name="Pangilinan J."/>
            <person name="Yan J."/>
            <person name="Xiong Y."/>
            <person name="Grigoriev I.V."/>
            <person name="Hibbett D.S."/>
            <person name="Nagy L.G."/>
        </authorList>
    </citation>
    <scope>NUCLEOTIDE SEQUENCE [LARGE SCALE GENOMIC DNA]</scope>
    <source>
        <strain evidence="4 5">SZMC22713</strain>
    </source>
</reference>
<dbReference type="InterPro" id="IPR001138">
    <property type="entry name" value="Zn2Cys6_DnaBD"/>
</dbReference>
<keyword evidence="5" id="KW-1185">Reference proteome</keyword>
<dbReference type="OrthoDB" id="2269373at2759"/>
<protein>
    <recommendedName>
        <fullName evidence="3">Zn(2)-C6 fungal-type domain-containing protein</fullName>
    </recommendedName>
</protein>
<evidence type="ECO:0000259" key="3">
    <source>
        <dbReference type="PROSITE" id="PS50048"/>
    </source>
</evidence>
<dbReference type="PROSITE" id="PS50048">
    <property type="entry name" value="ZN2_CY6_FUNGAL_2"/>
    <property type="match status" value="1"/>
</dbReference>
<gene>
    <name evidence="4" type="ORF">BD410DRAFT_827835</name>
</gene>
<dbReference type="CDD" id="cd00067">
    <property type="entry name" value="GAL4"/>
    <property type="match status" value="1"/>
</dbReference>
<dbReference type="PANTHER" id="PTHR31001">
    <property type="entry name" value="UNCHARACTERIZED TRANSCRIPTIONAL REGULATORY PROTEIN"/>
    <property type="match status" value="1"/>
</dbReference>
<comment type="subcellular location">
    <subcellularLocation>
        <location evidence="1">Nucleus</location>
    </subcellularLocation>
</comment>
<name>A0A4Y7Q7D7_9AGAM</name>
<sequence length="164" mass="17353">MDVDPQQNIVQGDNGVTLGGFAAPTAPVVPILPAAHPPMPAVMGGQRLRVTVVCGECKRLKLRCDRRTPCSACIKRGVMTRCVYAIPPRTTPPETNVQALENAVLQVPAQIAQFQEAVRVHNALAAVTTAPNANVQHDEVNGLEEQINAINLGAVGDPSANDHV</sequence>
<dbReference type="SUPFAM" id="SSF57701">
    <property type="entry name" value="Zn2/Cys6 DNA-binding domain"/>
    <property type="match status" value="1"/>
</dbReference>
<dbReference type="InterPro" id="IPR050613">
    <property type="entry name" value="Sec_Metabolite_Reg"/>
</dbReference>
<dbReference type="PROSITE" id="PS00463">
    <property type="entry name" value="ZN2_CY6_FUNGAL_1"/>
    <property type="match status" value="1"/>
</dbReference>
<feature type="domain" description="Zn(2)-C6 fungal-type" evidence="3">
    <location>
        <begin position="53"/>
        <end position="84"/>
    </location>
</feature>
<accession>A0A4Y7Q7D7</accession>
<dbReference type="InterPro" id="IPR036864">
    <property type="entry name" value="Zn2-C6_fun-type_DNA-bd_sf"/>
</dbReference>
<proteinExistence type="predicted"/>
<dbReference type="VEuPathDB" id="FungiDB:BD410DRAFT_827835"/>
<dbReference type="Gene3D" id="4.10.240.10">
    <property type="entry name" value="Zn(2)-C6 fungal-type DNA-binding domain"/>
    <property type="match status" value="1"/>
</dbReference>
<organism evidence="4 5">
    <name type="scientific">Rickenella mellea</name>
    <dbReference type="NCBI Taxonomy" id="50990"/>
    <lineage>
        <taxon>Eukaryota</taxon>
        <taxon>Fungi</taxon>
        <taxon>Dikarya</taxon>
        <taxon>Basidiomycota</taxon>
        <taxon>Agaricomycotina</taxon>
        <taxon>Agaricomycetes</taxon>
        <taxon>Hymenochaetales</taxon>
        <taxon>Rickenellaceae</taxon>
        <taxon>Rickenella</taxon>
    </lineage>
</organism>
<evidence type="ECO:0000313" key="4">
    <source>
        <dbReference type="EMBL" id="TDL23553.1"/>
    </source>
</evidence>
<dbReference type="SMART" id="SM00066">
    <property type="entry name" value="GAL4"/>
    <property type="match status" value="1"/>
</dbReference>
<dbReference type="Pfam" id="PF00172">
    <property type="entry name" value="Zn_clus"/>
    <property type="match status" value="1"/>
</dbReference>
<dbReference type="AlphaFoldDB" id="A0A4Y7Q7D7"/>
<dbReference type="STRING" id="50990.A0A4Y7Q7D7"/>
<dbReference type="GO" id="GO:0000981">
    <property type="term" value="F:DNA-binding transcription factor activity, RNA polymerase II-specific"/>
    <property type="evidence" value="ECO:0007669"/>
    <property type="project" value="InterPro"/>
</dbReference>
<evidence type="ECO:0000256" key="2">
    <source>
        <dbReference type="ARBA" id="ARBA00023242"/>
    </source>
</evidence>
<keyword evidence="2" id="KW-0539">Nucleus</keyword>
<dbReference type="EMBL" id="ML170170">
    <property type="protein sequence ID" value="TDL23553.1"/>
    <property type="molecule type" value="Genomic_DNA"/>
</dbReference>
<evidence type="ECO:0000313" key="5">
    <source>
        <dbReference type="Proteomes" id="UP000294933"/>
    </source>
</evidence>
<dbReference type="Proteomes" id="UP000294933">
    <property type="component" value="Unassembled WGS sequence"/>
</dbReference>
<evidence type="ECO:0000256" key="1">
    <source>
        <dbReference type="ARBA" id="ARBA00004123"/>
    </source>
</evidence>